<evidence type="ECO:0000259" key="4">
    <source>
        <dbReference type="Pfam" id="PF00465"/>
    </source>
</evidence>
<keyword evidence="6" id="KW-1185">Reference proteome</keyword>
<dbReference type="CDD" id="cd08550">
    <property type="entry name" value="GlyDH-like"/>
    <property type="match status" value="1"/>
</dbReference>
<gene>
    <name evidence="5" type="ORF">J2Z37_004090</name>
</gene>
<evidence type="ECO:0000256" key="1">
    <source>
        <dbReference type="ARBA" id="ARBA00007358"/>
    </source>
</evidence>
<evidence type="ECO:0000313" key="5">
    <source>
        <dbReference type="EMBL" id="MBP1934073.1"/>
    </source>
</evidence>
<dbReference type="Proteomes" id="UP001519343">
    <property type="component" value="Unassembled WGS sequence"/>
</dbReference>
<evidence type="ECO:0000256" key="3">
    <source>
        <dbReference type="ARBA" id="ARBA00023002"/>
    </source>
</evidence>
<keyword evidence="3 5" id="KW-0560">Oxidoreductase</keyword>
<keyword evidence="2" id="KW-0479">Metal-binding</keyword>
<proteinExistence type="inferred from homology"/>
<dbReference type="InterPro" id="IPR001670">
    <property type="entry name" value="ADH_Fe/GldA"/>
</dbReference>
<dbReference type="Gene3D" id="1.20.1090.10">
    <property type="entry name" value="Dehydroquinate synthase-like - alpha domain"/>
    <property type="match status" value="1"/>
</dbReference>
<dbReference type="RefSeq" id="WP_209812080.1">
    <property type="nucleotide sequence ID" value="NZ_JAGGKT010000016.1"/>
</dbReference>
<dbReference type="PIRSF" id="PIRSF000112">
    <property type="entry name" value="Glycerol_dehydrogenase"/>
    <property type="match status" value="1"/>
</dbReference>
<dbReference type="EMBL" id="JAGGKT010000016">
    <property type="protein sequence ID" value="MBP1934073.1"/>
    <property type="molecule type" value="Genomic_DNA"/>
</dbReference>
<dbReference type="PANTHER" id="PTHR43616">
    <property type="entry name" value="GLYCEROL DEHYDROGENASE"/>
    <property type="match status" value="1"/>
</dbReference>
<dbReference type="InterPro" id="IPR018211">
    <property type="entry name" value="ADH_Fe_CS"/>
</dbReference>
<accession>A0ABS4GUY9</accession>
<comment type="similarity">
    <text evidence="1">Belongs to the iron-containing alcohol dehydrogenase family.</text>
</comment>
<dbReference type="Gene3D" id="3.40.50.1970">
    <property type="match status" value="1"/>
</dbReference>
<evidence type="ECO:0000256" key="2">
    <source>
        <dbReference type="ARBA" id="ARBA00022723"/>
    </source>
</evidence>
<dbReference type="Pfam" id="PF00465">
    <property type="entry name" value="Fe-ADH"/>
    <property type="match status" value="1"/>
</dbReference>
<dbReference type="InterPro" id="IPR016205">
    <property type="entry name" value="Glycerol_DH"/>
</dbReference>
<evidence type="ECO:0000313" key="6">
    <source>
        <dbReference type="Proteomes" id="UP001519343"/>
    </source>
</evidence>
<organism evidence="5 6">
    <name type="scientific">Ammoniphilus resinae</name>
    <dbReference type="NCBI Taxonomy" id="861532"/>
    <lineage>
        <taxon>Bacteria</taxon>
        <taxon>Bacillati</taxon>
        <taxon>Bacillota</taxon>
        <taxon>Bacilli</taxon>
        <taxon>Bacillales</taxon>
        <taxon>Paenibacillaceae</taxon>
        <taxon>Aneurinibacillus group</taxon>
        <taxon>Ammoniphilus</taxon>
    </lineage>
</organism>
<dbReference type="PANTHER" id="PTHR43616:SF3">
    <property type="entry name" value="HYDROXYCARBOXYLATE DEHYDROGENASE A"/>
    <property type="match status" value="1"/>
</dbReference>
<comment type="caution">
    <text evidence="5">The sequence shown here is derived from an EMBL/GenBank/DDBJ whole genome shotgun (WGS) entry which is preliminary data.</text>
</comment>
<dbReference type="EC" id="1.1.1.6" evidence="5"/>
<dbReference type="GO" id="GO:0008888">
    <property type="term" value="F:glycerol dehydrogenase (NAD+) activity"/>
    <property type="evidence" value="ECO:0007669"/>
    <property type="project" value="UniProtKB-EC"/>
</dbReference>
<protein>
    <submittedName>
        <fullName evidence="5">Glycerol dehydrogenase</fullName>
        <ecNumber evidence="5">1.1.1.6</ecNumber>
    </submittedName>
</protein>
<feature type="domain" description="Alcohol dehydrogenase iron-type/glycerol dehydrogenase GldA" evidence="4">
    <location>
        <begin position="8"/>
        <end position="153"/>
    </location>
</feature>
<reference evidence="5 6" key="1">
    <citation type="submission" date="2021-03" db="EMBL/GenBank/DDBJ databases">
        <title>Genomic Encyclopedia of Type Strains, Phase IV (KMG-IV): sequencing the most valuable type-strain genomes for metagenomic binning, comparative biology and taxonomic classification.</title>
        <authorList>
            <person name="Goeker M."/>
        </authorList>
    </citation>
    <scope>NUCLEOTIDE SEQUENCE [LARGE SCALE GENOMIC DNA]</scope>
    <source>
        <strain evidence="5 6">DSM 24738</strain>
    </source>
</reference>
<name>A0ABS4GUY9_9BACL</name>
<sequence length="365" mass="39991">MFVSKAFPSNYLQQPGVLKDAANWFKKFGHKPFIISGPTAWSKVEEALVPSLKQGEMDYQLELFAGHCSYEEMERLLELRDSSTDFVVGIGGGQALDISKIVANRLELPIITLPTLASTCAATSPQSIMYTPEHVFVKIEKFDFCPILTLVDTEVIQNAPLSYLVSGIGDTLVKWYEAYPINEGKEQNARTKAGLKIAELAKEQLLEYSVKAIDECKSGDSNAEALSQVIDTNILLGGLVGGLGSHTCQTSGAHSINYGMTNIPQTSHALHGDVVAFGLLVQLMLEDKPSEMEELMSFYQNIGLPICLTDLAEDPISEEDLALVARKSCEPARSIHHLQFPVTAENILKSIKKVDEVGSRKRASK</sequence>
<dbReference type="SUPFAM" id="SSF56796">
    <property type="entry name" value="Dehydroquinate synthase-like"/>
    <property type="match status" value="1"/>
</dbReference>
<dbReference type="PROSITE" id="PS00913">
    <property type="entry name" value="ADH_IRON_1"/>
    <property type="match status" value="1"/>
</dbReference>